<name>A0A6B3SZS1_9BURK</name>
<comment type="caution">
    <text evidence="2">The sequence shown here is derived from an EMBL/GenBank/DDBJ whole genome shotgun (WGS) entry which is preliminary data.</text>
</comment>
<sequence>MKHAALLLIACAAFCGSAGAEEEGTKIDYKLTGSYYHASNGNDAEDINLRATVGDSNYWIGHYREKDGFAQSRLGMDTRFDLHELLRASISPEIGTLGYKSLNLGAEVGGETYAILGIGRTNLRPCFNLNFDPCDAITVGVGTRAIKNMDINLFAVIDDRLDTQQRVTHLNWRYRIAKGQRLTIGLVYKSGFTDENVYIHGRGLMLGYDYNDFFFRISRDEYAGFSNVHLTRFAGGMRF</sequence>
<evidence type="ECO:0008006" key="4">
    <source>
        <dbReference type="Google" id="ProtNLM"/>
    </source>
</evidence>
<keyword evidence="3" id="KW-1185">Reference proteome</keyword>
<accession>A0A6B3SZS1</accession>
<dbReference type="RefSeq" id="WP_163968427.1">
    <property type="nucleotide sequence ID" value="NZ_JAAIVB010000080.1"/>
</dbReference>
<feature type="signal peptide" evidence="1">
    <location>
        <begin position="1"/>
        <end position="20"/>
    </location>
</feature>
<reference evidence="2 3" key="1">
    <citation type="submission" date="2020-02" db="EMBL/GenBank/DDBJ databases">
        <authorList>
            <person name="Kim M.K."/>
        </authorList>
    </citation>
    <scope>NUCLEOTIDE SEQUENCE [LARGE SCALE GENOMIC DNA]</scope>
    <source>
        <strain evidence="2 3">17J57-3</strain>
    </source>
</reference>
<protein>
    <recommendedName>
        <fullName evidence="4">Outer membrane protein beta-barrel domain-containing protein</fullName>
    </recommendedName>
</protein>
<feature type="chain" id="PRO_5025355703" description="Outer membrane protein beta-barrel domain-containing protein" evidence="1">
    <location>
        <begin position="21"/>
        <end position="239"/>
    </location>
</feature>
<evidence type="ECO:0000313" key="3">
    <source>
        <dbReference type="Proteomes" id="UP000482155"/>
    </source>
</evidence>
<dbReference type="Proteomes" id="UP000482155">
    <property type="component" value="Unassembled WGS sequence"/>
</dbReference>
<keyword evidence="1" id="KW-0732">Signal</keyword>
<dbReference type="AlphaFoldDB" id="A0A6B3SZS1"/>
<dbReference type="EMBL" id="JAAIVB010000080">
    <property type="protein sequence ID" value="NEX64489.1"/>
    <property type="molecule type" value="Genomic_DNA"/>
</dbReference>
<proteinExistence type="predicted"/>
<evidence type="ECO:0000256" key="1">
    <source>
        <dbReference type="SAM" id="SignalP"/>
    </source>
</evidence>
<evidence type="ECO:0000313" key="2">
    <source>
        <dbReference type="EMBL" id="NEX64489.1"/>
    </source>
</evidence>
<organism evidence="2 3">
    <name type="scientific">Noviherbaspirillum galbum</name>
    <dbReference type="NCBI Taxonomy" id="2709383"/>
    <lineage>
        <taxon>Bacteria</taxon>
        <taxon>Pseudomonadati</taxon>
        <taxon>Pseudomonadota</taxon>
        <taxon>Betaproteobacteria</taxon>
        <taxon>Burkholderiales</taxon>
        <taxon>Oxalobacteraceae</taxon>
        <taxon>Noviherbaspirillum</taxon>
    </lineage>
</organism>
<gene>
    <name evidence="2" type="ORF">G3574_25700</name>
</gene>